<dbReference type="PANTHER" id="PTHR35859">
    <property type="entry name" value="NONSELECTIVE CATION CHANNEL PROTEIN"/>
    <property type="match status" value="1"/>
</dbReference>
<evidence type="ECO:0000259" key="3">
    <source>
        <dbReference type="Pfam" id="PF23190"/>
    </source>
</evidence>
<evidence type="ECO:0000256" key="1">
    <source>
        <dbReference type="SAM" id="Coils"/>
    </source>
</evidence>
<dbReference type="Pfam" id="PF23190">
    <property type="entry name" value="LHD_TRPY1"/>
    <property type="match status" value="1"/>
</dbReference>
<dbReference type="InterPro" id="IPR052971">
    <property type="entry name" value="TRP_calcium_channel"/>
</dbReference>
<dbReference type="OrthoDB" id="301415at2759"/>
<dbReference type="FunCoup" id="H0EST2">
    <property type="interactions" value="8"/>
</dbReference>
<dbReference type="Pfam" id="PF23317">
    <property type="entry name" value="YVC1_C"/>
    <property type="match status" value="1"/>
</dbReference>
<feature type="domain" description="YVC1 N-terminal linker helical" evidence="3">
    <location>
        <begin position="10"/>
        <end position="189"/>
    </location>
</feature>
<evidence type="ECO:0000259" key="4">
    <source>
        <dbReference type="Pfam" id="PF23317"/>
    </source>
</evidence>
<keyword evidence="1" id="KW-0175">Coiled coil</keyword>
<evidence type="ECO:0000313" key="5">
    <source>
        <dbReference type="EMBL" id="EHK98404.1"/>
    </source>
</evidence>
<gene>
    <name evidence="5" type="ORF">M7I_5779</name>
</gene>
<organism evidence="5 6">
    <name type="scientific">Glarea lozoyensis (strain ATCC 74030 / MF5533)</name>
    <dbReference type="NCBI Taxonomy" id="1104152"/>
    <lineage>
        <taxon>Eukaryota</taxon>
        <taxon>Fungi</taxon>
        <taxon>Dikarya</taxon>
        <taxon>Ascomycota</taxon>
        <taxon>Pezizomycotina</taxon>
        <taxon>Leotiomycetes</taxon>
        <taxon>Helotiales</taxon>
        <taxon>Helotiaceae</taxon>
        <taxon>Glarea</taxon>
    </lineage>
</organism>
<feature type="domain" description="Calcium channel YVC1-like C-terminal transmembrane" evidence="4">
    <location>
        <begin position="323"/>
        <end position="442"/>
    </location>
</feature>
<dbReference type="PANTHER" id="PTHR35859:SF5">
    <property type="entry name" value="ION TRANSPORT DOMAIN-CONTAINING PROTEIN"/>
    <property type="match status" value="1"/>
</dbReference>
<feature type="coiled-coil region" evidence="1">
    <location>
        <begin position="491"/>
        <end position="518"/>
    </location>
</feature>
<reference evidence="5 6" key="1">
    <citation type="journal article" date="2012" name="Eukaryot. Cell">
        <title>Genome sequence of the fungus Glarea lozoyensis: the first genome sequence of a species from the Helotiaceae family.</title>
        <authorList>
            <person name="Youssar L."/>
            <person name="Gruening B.A."/>
            <person name="Erxleben A."/>
            <person name="Guenther S."/>
            <person name="Huettel W."/>
        </authorList>
    </citation>
    <scope>NUCLEOTIDE SEQUENCE [LARGE SCALE GENOMIC DNA]</scope>
    <source>
        <strain evidence="6">ATCC 74030 / MF5533</strain>
    </source>
</reference>
<keyword evidence="2" id="KW-1133">Transmembrane helix</keyword>
<keyword evidence="2" id="KW-0812">Transmembrane</keyword>
<dbReference type="InterPro" id="IPR056336">
    <property type="entry name" value="YVC1_C"/>
</dbReference>
<dbReference type="AlphaFoldDB" id="H0EST2"/>
<protein>
    <submittedName>
        <fullName evidence="5">Putative Calcium channel YVC1</fullName>
    </submittedName>
</protein>
<feature type="transmembrane region" description="Helical" evidence="2">
    <location>
        <begin position="391"/>
        <end position="411"/>
    </location>
</feature>
<sequence>MPSAIAPEEVTKVALRLRYLIEESVPCELEEGLITQAHSRIITHKVVQAAKEAGGDQYGACVVYCLLVNKRWFKKQASLELWDADLHNVRAVACEVIAKQLIETEDSLDYLLQDILLKRYSIIIDNEVTHPANVIERAVDLHALRVTGSSGYQKCVNYLWRGWLVQDDMDANRFVDYKKKDNVNYWTHVHPDRMRAPVYQNATQIVISLIYLGLYTGAINTVNSTGDLDFVEIVLYIFTFGFLCDEFSKVWKVGRNYLGFWNVFNLMLYGMLTTSLIIRIIALGHPIGEDKRAKFNELSYNFLDATTFILQAMANAVMGSPEFDNFDNFAPPFGIILYYIFSFLIMVILLNVLIALYNSAYEDITSNAIDEYMALFAQKTMQFVRAPDENVFIAPFNLIEIFCLILPFEWWMSRKTYAKLNDIVMAIVYSPLLFVAAWFEKRSAKVVRSNRKRGEEDDDTVEEWEQMAGTVDFEGEGWDKKVASAKPDVERDTATHEVRKLRGEVGELKELIEKLLSASGKTSA</sequence>
<feature type="transmembrane region" description="Helical" evidence="2">
    <location>
        <begin position="260"/>
        <end position="282"/>
    </location>
</feature>
<name>H0EST2_GLAL7</name>
<keyword evidence="2" id="KW-0472">Membrane</keyword>
<dbReference type="InterPro" id="IPR056337">
    <property type="entry name" value="LHD_YVC1"/>
</dbReference>
<comment type="caution">
    <text evidence="5">The sequence shown here is derived from an EMBL/GenBank/DDBJ whole genome shotgun (WGS) entry which is preliminary data.</text>
</comment>
<dbReference type="HOGENOM" id="CLU_014123_0_0_1"/>
<feature type="transmembrane region" description="Helical" evidence="2">
    <location>
        <begin position="336"/>
        <end position="357"/>
    </location>
</feature>
<evidence type="ECO:0000313" key="6">
    <source>
        <dbReference type="Proteomes" id="UP000005446"/>
    </source>
</evidence>
<proteinExistence type="predicted"/>
<feature type="transmembrane region" description="Helical" evidence="2">
    <location>
        <begin position="423"/>
        <end position="439"/>
    </location>
</feature>
<dbReference type="EMBL" id="AGUE01000151">
    <property type="protein sequence ID" value="EHK98404.1"/>
    <property type="molecule type" value="Genomic_DNA"/>
</dbReference>
<dbReference type="InParanoid" id="H0EST2"/>
<keyword evidence="6" id="KW-1185">Reference proteome</keyword>
<evidence type="ECO:0000256" key="2">
    <source>
        <dbReference type="SAM" id="Phobius"/>
    </source>
</evidence>
<dbReference type="Proteomes" id="UP000005446">
    <property type="component" value="Unassembled WGS sequence"/>
</dbReference>
<accession>H0EST2</accession>